<organism evidence="8 9">
    <name type="scientific">Uliginosibacterium flavum</name>
    <dbReference type="NCBI Taxonomy" id="1396831"/>
    <lineage>
        <taxon>Bacteria</taxon>
        <taxon>Pseudomonadati</taxon>
        <taxon>Pseudomonadota</taxon>
        <taxon>Betaproteobacteria</taxon>
        <taxon>Rhodocyclales</taxon>
        <taxon>Zoogloeaceae</taxon>
        <taxon>Uliginosibacterium</taxon>
    </lineage>
</organism>
<dbReference type="Proteomes" id="UP001549691">
    <property type="component" value="Unassembled WGS sequence"/>
</dbReference>
<evidence type="ECO:0000256" key="1">
    <source>
        <dbReference type="ARBA" id="ARBA00004141"/>
    </source>
</evidence>
<evidence type="ECO:0000256" key="2">
    <source>
        <dbReference type="ARBA" id="ARBA00009399"/>
    </source>
</evidence>
<keyword evidence="9" id="KW-1185">Reference proteome</keyword>
<feature type="transmembrane region" description="Helical" evidence="6">
    <location>
        <begin position="12"/>
        <end position="34"/>
    </location>
</feature>
<accession>A0ABV2TNG2</accession>
<feature type="transmembrane region" description="Helical" evidence="6">
    <location>
        <begin position="74"/>
        <end position="94"/>
    </location>
</feature>
<evidence type="ECO:0000256" key="3">
    <source>
        <dbReference type="ARBA" id="ARBA00022692"/>
    </source>
</evidence>
<evidence type="ECO:0000313" key="8">
    <source>
        <dbReference type="EMBL" id="MET7015467.1"/>
    </source>
</evidence>
<evidence type="ECO:0000256" key="6">
    <source>
        <dbReference type="SAM" id="Phobius"/>
    </source>
</evidence>
<feature type="transmembrane region" description="Helical" evidence="6">
    <location>
        <begin position="40"/>
        <end position="62"/>
    </location>
</feature>
<comment type="similarity">
    <text evidence="2">Belongs to the GtrA family.</text>
</comment>
<evidence type="ECO:0000256" key="4">
    <source>
        <dbReference type="ARBA" id="ARBA00022989"/>
    </source>
</evidence>
<reference evidence="8 9" key="1">
    <citation type="submission" date="2024-07" db="EMBL/GenBank/DDBJ databases">
        <title>Uliginosibacterium flavum JJ3220;KACC:17644.</title>
        <authorList>
            <person name="Kim M.K."/>
        </authorList>
    </citation>
    <scope>NUCLEOTIDE SEQUENCE [LARGE SCALE GENOMIC DNA]</scope>
    <source>
        <strain evidence="8 9">KACC:17644</strain>
    </source>
</reference>
<evidence type="ECO:0000256" key="5">
    <source>
        <dbReference type="ARBA" id="ARBA00023136"/>
    </source>
</evidence>
<keyword evidence="4 6" id="KW-1133">Transmembrane helix</keyword>
<keyword evidence="5 6" id="KW-0472">Membrane</keyword>
<comment type="subcellular location">
    <subcellularLocation>
        <location evidence="1">Membrane</location>
        <topology evidence="1">Multi-pass membrane protein</topology>
    </subcellularLocation>
</comment>
<dbReference type="PANTHER" id="PTHR38459:SF1">
    <property type="entry name" value="PROPHAGE BACTOPRENOL-LINKED GLUCOSE TRANSLOCASE HOMOLOG"/>
    <property type="match status" value="1"/>
</dbReference>
<dbReference type="Pfam" id="PF04138">
    <property type="entry name" value="GtrA_DPMS_TM"/>
    <property type="match status" value="1"/>
</dbReference>
<dbReference type="PANTHER" id="PTHR38459">
    <property type="entry name" value="PROPHAGE BACTOPRENOL-LINKED GLUCOSE TRANSLOCASE HOMOLOG"/>
    <property type="match status" value="1"/>
</dbReference>
<sequence length="127" mass="14157">MMQKEFGRFVRFCLVGVANTGVHMLIVVSLAELLHWPPDWANVTAFVCANLFSYAVNSRWTFAVMKGDASRYPRFLAVSLVGLCLSWACVKLAIHLNLHYLIGVAGSVVLVAVSGYVLNRLFVFRHP</sequence>
<dbReference type="InterPro" id="IPR007267">
    <property type="entry name" value="GtrA_DPMS_TM"/>
</dbReference>
<name>A0ABV2TNG2_9RHOO</name>
<evidence type="ECO:0000313" key="9">
    <source>
        <dbReference type="Proteomes" id="UP001549691"/>
    </source>
</evidence>
<evidence type="ECO:0000259" key="7">
    <source>
        <dbReference type="Pfam" id="PF04138"/>
    </source>
</evidence>
<dbReference type="InterPro" id="IPR051401">
    <property type="entry name" value="GtrA_CellWall_Glycosyl"/>
</dbReference>
<keyword evidence="3 6" id="KW-0812">Transmembrane</keyword>
<dbReference type="RefSeq" id="WP_354601925.1">
    <property type="nucleotide sequence ID" value="NZ_JBEWZI010000017.1"/>
</dbReference>
<feature type="transmembrane region" description="Helical" evidence="6">
    <location>
        <begin position="100"/>
        <end position="118"/>
    </location>
</feature>
<feature type="domain" description="GtrA/DPMS transmembrane" evidence="7">
    <location>
        <begin position="11"/>
        <end position="124"/>
    </location>
</feature>
<gene>
    <name evidence="8" type="ORF">ABXR19_14865</name>
</gene>
<protein>
    <submittedName>
        <fullName evidence="8">GtrA family protein</fullName>
    </submittedName>
</protein>
<comment type="caution">
    <text evidence="8">The sequence shown here is derived from an EMBL/GenBank/DDBJ whole genome shotgun (WGS) entry which is preliminary data.</text>
</comment>
<dbReference type="EMBL" id="JBEWZI010000017">
    <property type="protein sequence ID" value="MET7015467.1"/>
    <property type="molecule type" value="Genomic_DNA"/>
</dbReference>
<proteinExistence type="inferred from homology"/>